<comment type="catalytic activity">
    <reaction evidence="8">
        <text>dTMP + ATP = dTDP + ADP</text>
        <dbReference type="Rhea" id="RHEA:13517"/>
        <dbReference type="ChEBI" id="CHEBI:30616"/>
        <dbReference type="ChEBI" id="CHEBI:58369"/>
        <dbReference type="ChEBI" id="CHEBI:63528"/>
        <dbReference type="ChEBI" id="CHEBI:456216"/>
        <dbReference type="EC" id="2.7.4.9"/>
    </reaction>
</comment>
<evidence type="ECO:0000256" key="5">
    <source>
        <dbReference type="ARBA" id="ARBA00022741"/>
    </source>
</evidence>
<evidence type="ECO:0000313" key="10">
    <source>
        <dbReference type="EMBL" id="PIV25720.1"/>
    </source>
</evidence>
<organism evidence="10 11">
    <name type="scientific">Candidatus Berkelbacteria bacterium CG03_land_8_20_14_0_80_40_36</name>
    <dbReference type="NCBI Taxonomy" id="1974509"/>
    <lineage>
        <taxon>Bacteria</taxon>
        <taxon>Candidatus Berkelbacteria</taxon>
    </lineage>
</organism>
<dbReference type="GO" id="GO:0004798">
    <property type="term" value="F:dTMP kinase activity"/>
    <property type="evidence" value="ECO:0007669"/>
    <property type="project" value="UniProtKB-EC"/>
</dbReference>
<dbReference type="Pfam" id="PF02223">
    <property type="entry name" value="Thymidylate_kin"/>
    <property type="match status" value="1"/>
</dbReference>
<keyword evidence="4" id="KW-0545">Nucleotide biosynthesis</keyword>
<keyword evidence="5" id="KW-0547">Nucleotide-binding</keyword>
<evidence type="ECO:0000256" key="8">
    <source>
        <dbReference type="ARBA" id="ARBA00048743"/>
    </source>
</evidence>
<keyword evidence="6 10" id="KW-0418">Kinase</keyword>
<dbReference type="Proteomes" id="UP000229966">
    <property type="component" value="Unassembled WGS sequence"/>
</dbReference>
<evidence type="ECO:0000313" key="11">
    <source>
        <dbReference type="Proteomes" id="UP000229966"/>
    </source>
</evidence>
<dbReference type="GO" id="GO:0005524">
    <property type="term" value="F:ATP binding"/>
    <property type="evidence" value="ECO:0007669"/>
    <property type="project" value="UniProtKB-KW"/>
</dbReference>
<dbReference type="Gene3D" id="3.40.50.300">
    <property type="entry name" value="P-loop containing nucleotide triphosphate hydrolases"/>
    <property type="match status" value="1"/>
</dbReference>
<dbReference type="EC" id="2.7.4.9" evidence="2"/>
<accession>A0A2M7CJC2</accession>
<dbReference type="CDD" id="cd01672">
    <property type="entry name" value="TMPK"/>
    <property type="match status" value="1"/>
</dbReference>
<evidence type="ECO:0000256" key="6">
    <source>
        <dbReference type="ARBA" id="ARBA00022777"/>
    </source>
</evidence>
<comment type="similarity">
    <text evidence="1">Belongs to the thymidylate kinase family.</text>
</comment>
<reference evidence="11" key="1">
    <citation type="submission" date="2017-09" db="EMBL/GenBank/DDBJ databases">
        <title>Depth-based differentiation of microbial function through sediment-hosted aquifers and enrichment of novel symbionts in the deep terrestrial subsurface.</title>
        <authorList>
            <person name="Probst A.J."/>
            <person name="Ladd B."/>
            <person name="Jarett J.K."/>
            <person name="Geller-Mcgrath D.E."/>
            <person name="Sieber C.M.K."/>
            <person name="Emerson J.B."/>
            <person name="Anantharaman K."/>
            <person name="Thomas B.C."/>
            <person name="Malmstrom R."/>
            <person name="Stieglmeier M."/>
            <person name="Klingl A."/>
            <person name="Woyke T."/>
            <person name="Ryan C.M."/>
            <person name="Banfield J.F."/>
        </authorList>
    </citation>
    <scope>NUCLEOTIDE SEQUENCE [LARGE SCALE GENOMIC DNA]</scope>
</reference>
<keyword evidence="7" id="KW-0067">ATP-binding</keyword>
<dbReference type="PANTHER" id="PTHR10344">
    <property type="entry name" value="THYMIDYLATE KINASE"/>
    <property type="match status" value="1"/>
</dbReference>
<feature type="domain" description="Thymidylate kinase-like" evidence="9">
    <location>
        <begin position="2"/>
        <end position="156"/>
    </location>
</feature>
<dbReference type="SUPFAM" id="SSF52540">
    <property type="entry name" value="P-loop containing nucleoside triphosphate hydrolases"/>
    <property type="match status" value="1"/>
</dbReference>
<evidence type="ECO:0000256" key="2">
    <source>
        <dbReference type="ARBA" id="ARBA00012980"/>
    </source>
</evidence>
<sequence length="165" mass="19554">MLLTREPTGGKYGLKIRKILAESKRPQLHRTELLKLFIQDRREHLKSLENFEGIVISDRHKHSTFAYQQAQGVKFNQIFRVHQKFRLPDITIILDLPVKIACQRIETKKQLEVFDRHKSFLDIVRKNYLVLPSQLPKEKIYLINGSASREQVSRQIWKKVKNLVK</sequence>
<evidence type="ECO:0000256" key="3">
    <source>
        <dbReference type="ARBA" id="ARBA00022679"/>
    </source>
</evidence>
<dbReference type="GO" id="GO:0006227">
    <property type="term" value="P:dUDP biosynthetic process"/>
    <property type="evidence" value="ECO:0007669"/>
    <property type="project" value="TreeGrafter"/>
</dbReference>
<protein>
    <recommendedName>
        <fullName evidence="2">dTMP kinase</fullName>
        <ecNumber evidence="2">2.7.4.9</ecNumber>
    </recommendedName>
</protein>
<dbReference type="GO" id="GO:0005737">
    <property type="term" value="C:cytoplasm"/>
    <property type="evidence" value="ECO:0007669"/>
    <property type="project" value="TreeGrafter"/>
</dbReference>
<dbReference type="InterPro" id="IPR027417">
    <property type="entry name" value="P-loop_NTPase"/>
</dbReference>
<dbReference type="EMBL" id="PEUM01000005">
    <property type="protein sequence ID" value="PIV25720.1"/>
    <property type="molecule type" value="Genomic_DNA"/>
</dbReference>
<name>A0A2M7CJC2_9BACT</name>
<gene>
    <name evidence="10" type="primary">tmk</name>
    <name evidence="10" type="ORF">COS38_00200</name>
</gene>
<keyword evidence="3" id="KW-0808">Transferase</keyword>
<dbReference type="AlphaFoldDB" id="A0A2M7CJC2"/>
<comment type="caution">
    <text evidence="10">The sequence shown here is derived from an EMBL/GenBank/DDBJ whole genome shotgun (WGS) entry which is preliminary data.</text>
</comment>
<evidence type="ECO:0000259" key="9">
    <source>
        <dbReference type="Pfam" id="PF02223"/>
    </source>
</evidence>
<dbReference type="InterPro" id="IPR018095">
    <property type="entry name" value="Thymidylate_kin_CS"/>
</dbReference>
<proteinExistence type="inferred from homology"/>
<dbReference type="InterPro" id="IPR039430">
    <property type="entry name" value="Thymidylate_kin-like_dom"/>
</dbReference>
<evidence type="ECO:0000256" key="1">
    <source>
        <dbReference type="ARBA" id="ARBA00009776"/>
    </source>
</evidence>
<dbReference type="PROSITE" id="PS01331">
    <property type="entry name" value="THYMIDYLATE_KINASE"/>
    <property type="match status" value="1"/>
</dbReference>
<dbReference type="GO" id="GO:0006235">
    <property type="term" value="P:dTTP biosynthetic process"/>
    <property type="evidence" value="ECO:0007669"/>
    <property type="project" value="TreeGrafter"/>
</dbReference>
<dbReference type="InterPro" id="IPR018094">
    <property type="entry name" value="Thymidylate_kinase"/>
</dbReference>
<evidence type="ECO:0000256" key="7">
    <source>
        <dbReference type="ARBA" id="ARBA00022840"/>
    </source>
</evidence>
<dbReference type="NCBIfam" id="TIGR00041">
    <property type="entry name" value="DTMP_kinase"/>
    <property type="match status" value="1"/>
</dbReference>
<dbReference type="GO" id="GO:0006233">
    <property type="term" value="P:dTDP biosynthetic process"/>
    <property type="evidence" value="ECO:0007669"/>
    <property type="project" value="InterPro"/>
</dbReference>
<evidence type="ECO:0000256" key="4">
    <source>
        <dbReference type="ARBA" id="ARBA00022727"/>
    </source>
</evidence>
<dbReference type="PANTHER" id="PTHR10344:SF4">
    <property type="entry name" value="UMP-CMP KINASE 2, MITOCHONDRIAL"/>
    <property type="match status" value="1"/>
</dbReference>